<gene>
    <name evidence="7" type="primary">yjiR_2</name>
    <name evidence="7" type="ORF">IEC33019_1672</name>
</gene>
<comment type="similarity">
    <text evidence="1">In the C-terminal section; belongs to the class-I pyridoxal-phosphate-dependent aminotransferase family.</text>
</comment>
<dbReference type="RefSeq" id="WP_099593338.1">
    <property type="nucleotide sequence ID" value="NZ_CP016634.1"/>
</dbReference>
<evidence type="ECO:0000256" key="4">
    <source>
        <dbReference type="ARBA" id="ARBA00023125"/>
    </source>
</evidence>
<evidence type="ECO:0000256" key="5">
    <source>
        <dbReference type="ARBA" id="ARBA00023163"/>
    </source>
</evidence>
<evidence type="ECO:0000256" key="2">
    <source>
        <dbReference type="ARBA" id="ARBA00022898"/>
    </source>
</evidence>
<dbReference type="PANTHER" id="PTHR46577">
    <property type="entry name" value="HTH-TYPE TRANSCRIPTIONAL REGULATORY PROTEIN GABR"/>
    <property type="match status" value="1"/>
</dbReference>
<keyword evidence="4" id="KW-0238">DNA-binding</keyword>
<dbReference type="InterPro" id="IPR036390">
    <property type="entry name" value="WH_DNA-bd_sf"/>
</dbReference>
<feature type="domain" description="HTH gntR-type" evidence="6">
    <location>
        <begin position="8"/>
        <end position="76"/>
    </location>
</feature>
<dbReference type="PANTHER" id="PTHR46577:SF1">
    <property type="entry name" value="HTH-TYPE TRANSCRIPTIONAL REGULATORY PROTEIN GABR"/>
    <property type="match status" value="1"/>
</dbReference>
<evidence type="ECO:0000313" key="7">
    <source>
        <dbReference type="EMBL" id="ANY87235.1"/>
    </source>
</evidence>
<evidence type="ECO:0000256" key="3">
    <source>
        <dbReference type="ARBA" id="ARBA00023015"/>
    </source>
</evidence>
<dbReference type="GO" id="GO:0003677">
    <property type="term" value="F:DNA binding"/>
    <property type="evidence" value="ECO:0007669"/>
    <property type="project" value="UniProtKB-KW"/>
</dbReference>
<reference evidence="7" key="1">
    <citation type="submission" date="2016-07" db="EMBL/GenBank/DDBJ databases">
        <title>New class B carbapenemase carried by novel plasmid in Pseudomonas putida enviromental strain in eastern Amazonia.</title>
        <authorList>
            <person name="Souza C.O."/>
            <person name="Lima K.V."/>
            <person name="Brasiliense D.M."/>
            <person name="Perez-Chaparro P.J."/>
            <person name="Mamizuka E.M."/>
            <person name="Lima M.O."/>
            <person name="Lima L.N."/>
            <person name="McCulloch J.A."/>
        </authorList>
    </citation>
    <scope>NUCLEOTIDE SEQUENCE [LARGE SCALE GENOMIC DNA]</scope>
    <source>
        <strain evidence="7">IEC33019</strain>
    </source>
</reference>
<dbReference type="SUPFAM" id="SSF46785">
    <property type="entry name" value="Winged helix' DNA-binding domain"/>
    <property type="match status" value="1"/>
</dbReference>
<proteinExistence type="inferred from homology"/>
<keyword evidence="3" id="KW-0805">Transcription regulation</keyword>
<keyword evidence="5" id="KW-0804">Transcription</keyword>
<organism evidence="7">
    <name type="scientific">Pseudomonas putida</name>
    <name type="common">Arthrobacter siderocapsulatus</name>
    <dbReference type="NCBI Taxonomy" id="303"/>
    <lineage>
        <taxon>Bacteria</taxon>
        <taxon>Pseudomonadati</taxon>
        <taxon>Pseudomonadota</taxon>
        <taxon>Gammaproteobacteria</taxon>
        <taxon>Pseudomonadales</taxon>
        <taxon>Pseudomonadaceae</taxon>
        <taxon>Pseudomonas</taxon>
    </lineage>
</organism>
<dbReference type="SUPFAM" id="SSF53383">
    <property type="entry name" value="PLP-dependent transferases"/>
    <property type="match status" value="1"/>
</dbReference>
<dbReference type="Gene3D" id="3.90.1150.10">
    <property type="entry name" value="Aspartate Aminotransferase, domain 1"/>
    <property type="match status" value="1"/>
</dbReference>
<dbReference type="GO" id="GO:0030170">
    <property type="term" value="F:pyridoxal phosphate binding"/>
    <property type="evidence" value="ECO:0007669"/>
    <property type="project" value="InterPro"/>
</dbReference>
<sequence>MGRSARGEFAYQGVYRYLDALIAQADYAEQGRLPSLRDLARRLRVSLATVQCAYSLLERQGRVRSVPKSGYFVNFAEREVDSPGADAALVLPAFPLPMPSPRTLERTLLAHERRLSRQGGEATWRLGNGALLRSALATRYTRASGHCWNARHVHLATDVQALLETLLLALHLQGATAVVATPCCWRLLNGLQQAGMRVLEAPMAAHGGLDIRAFARLLEREPVQLVVMPSCLSVPLGRLMPAQDQQQLARLLAEHSALLLENDLDSDHCFAGPPASRLRDGIDASRLLILGSLEATIGAEAPYAYLLCRQPGVDEAIVRRGFLLPPLRQHAVANTFAKGEVDESLAALRFDLQARMEHLCSRIELRLGTHLAFARPDGGRGIWARLNQPIDTKVLLAAVAGTPLSVIPGELFGLKGSFPQHVLLVWCAESWDGLEQALRRLGRGLVGR</sequence>
<dbReference type="AlphaFoldDB" id="A0A1B2F4T8"/>
<dbReference type="CDD" id="cd07377">
    <property type="entry name" value="WHTH_GntR"/>
    <property type="match status" value="1"/>
</dbReference>
<dbReference type="InterPro" id="IPR004839">
    <property type="entry name" value="Aminotransferase_I/II_large"/>
</dbReference>
<evidence type="ECO:0000259" key="6">
    <source>
        <dbReference type="PROSITE" id="PS50949"/>
    </source>
</evidence>
<dbReference type="InterPro" id="IPR051446">
    <property type="entry name" value="HTH_trans_reg/aminotransferase"/>
</dbReference>
<dbReference type="InterPro" id="IPR015422">
    <property type="entry name" value="PyrdxlP-dep_Trfase_small"/>
</dbReference>
<accession>A0A1B2F4T8</accession>
<dbReference type="InterPro" id="IPR015421">
    <property type="entry name" value="PyrdxlP-dep_Trfase_major"/>
</dbReference>
<evidence type="ECO:0000256" key="1">
    <source>
        <dbReference type="ARBA" id="ARBA00005384"/>
    </source>
</evidence>
<dbReference type="InterPro" id="IPR036388">
    <property type="entry name" value="WH-like_DNA-bd_sf"/>
</dbReference>
<dbReference type="Pfam" id="PF00155">
    <property type="entry name" value="Aminotran_1_2"/>
    <property type="match status" value="1"/>
</dbReference>
<dbReference type="InterPro" id="IPR000524">
    <property type="entry name" value="Tscrpt_reg_HTH_GntR"/>
</dbReference>
<keyword evidence="2" id="KW-0663">Pyridoxal phosphate</keyword>
<dbReference type="Gene3D" id="3.40.640.10">
    <property type="entry name" value="Type I PLP-dependent aspartate aminotransferase-like (Major domain)"/>
    <property type="match status" value="1"/>
</dbReference>
<dbReference type="Gene3D" id="1.10.10.10">
    <property type="entry name" value="Winged helix-like DNA-binding domain superfamily/Winged helix DNA-binding domain"/>
    <property type="match status" value="1"/>
</dbReference>
<name>A0A1B2F4T8_PSEPU</name>
<protein>
    <submittedName>
        <fullName evidence="7">Putative HTH-type transcriptional regulator YjiR</fullName>
    </submittedName>
</protein>
<dbReference type="PROSITE" id="PS50949">
    <property type="entry name" value="HTH_GNTR"/>
    <property type="match status" value="1"/>
</dbReference>
<dbReference type="SMART" id="SM00345">
    <property type="entry name" value="HTH_GNTR"/>
    <property type="match status" value="1"/>
</dbReference>
<dbReference type="Pfam" id="PF00392">
    <property type="entry name" value="GntR"/>
    <property type="match status" value="1"/>
</dbReference>
<dbReference type="GO" id="GO:0003700">
    <property type="term" value="F:DNA-binding transcription factor activity"/>
    <property type="evidence" value="ECO:0007669"/>
    <property type="project" value="InterPro"/>
</dbReference>
<dbReference type="InterPro" id="IPR015424">
    <property type="entry name" value="PyrdxlP-dep_Trfase"/>
</dbReference>
<dbReference type="EMBL" id="CP016634">
    <property type="protein sequence ID" value="ANY87235.1"/>
    <property type="molecule type" value="Genomic_DNA"/>
</dbReference>